<keyword evidence="1" id="KW-1133">Transmembrane helix</keyword>
<keyword evidence="1" id="KW-0812">Transmembrane</keyword>
<evidence type="ECO:0000313" key="2">
    <source>
        <dbReference type="EMBL" id="MFG1371696.1"/>
    </source>
</evidence>
<accession>A0ABW6ZSK8</accession>
<name>A0ABW6ZSK8_9HYPH</name>
<comment type="caution">
    <text evidence="2">The sequence shown here is derived from an EMBL/GenBank/DDBJ whole genome shotgun (WGS) entry which is preliminary data.</text>
</comment>
<feature type="transmembrane region" description="Helical" evidence="1">
    <location>
        <begin position="21"/>
        <end position="51"/>
    </location>
</feature>
<organism evidence="2 3">
    <name type="scientific">Xanthobacter oligotrophicus</name>
    <dbReference type="NCBI Taxonomy" id="2607286"/>
    <lineage>
        <taxon>Bacteria</taxon>
        <taxon>Pseudomonadati</taxon>
        <taxon>Pseudomonadota</taxon>
        <taxon>Alphaproteobacteria</taxon>
        <taxon>Hyphomicrobiales</taxon>
        <taxon>Xanthobacteraceae</taxon>
        <taxon>Xanthobacter</taxon>
    </lineage>
</organism>
<sequence length="56" mass="5853">MDHHPPPARPRAGREPKARRLPLCASEIILIASVAALVLAAAIQAVIALALNISAH</sequence>
<proteinExistence type="predicted"/>
<protein>
    <submittedName>
        <fullName evidence="2">Uncharacterized protein</fullName>
    </submittedName>
</protein>
<keyword evidence="3" id="KW-1185">Reference proteome</keyword>
<evidence type="ECO:0000313" key="3">
    <source>
        <dbReference type="Proteomes" id="UP001604002"/>
    </source>
</evidence>
<reference evidence="2 3" key="1">
    <citation type="submission" date="2024-02" db="EMBL/GenBank/DDBJ databases">
        <title>Expansion and revision of Xanthobacter and proposal of Roseixanthobacter gen. nov.</title>
        <authorList>
            <person name="Soltysiak M.P.M."/>
            <person name="Jalihal A."/>
            <person name="Ory A."/>
            <person name="Chrisophersen C."/>
            <person name="Lee A.D."/>
            <person name="Boulton J."/>
            <person name="Springer M."/>
        </authorList>
    </citation>
    <scope>NUCLEOTIDE SEQUENCE [LARGE SCALE GENOMIC DNA]</scope>
    <source>
        <strain evidence="2 3">23A</strain>
    </source>
</reference>
<evidence type="ECO:0000256" key="1">
    <source>
        <dbReference type="SAM" id="Phobius"/>
    </source>
</evidence>
<dbReference type="RefSeq" id="WP_393991663.1">
    <property type="nucleotide sequence ID" value="NZ_JBAFVH010000003.1"/>
</dbReference>
<keyword evidence="1" id="KW-0472">Membrane</keyword>
<gene>
    <name evidence="2" type="ORF">V5F32_05950</name>
</gene>
<dbReference type="EMBL" id="JBAFVH010000003">
    <property type="protein sequence ID" value="MFG1371696.1"/>
    <property type="molecule type" value="Genomic_DNA"/>
</dbReference>
<dbReference type="Proteomes" id="UP001604002">
    <property type="component" value="Unassembled WGS sequence"/>
</dbReference>